<organism evidence="1 2">
    <name type="scientific">Araneus ventricosus</name>
    <name type="common">Orbweaver spider</name>
    <name type="synonym">Epeira ventricosa</name>
    <dbReference type="NCBI Taxonomy" id="182803"/>
    <lineage>
        <taxon>Eukaryota</taxon>
        <taxon>Metazoa</taxon>
        <taxon>Ecdysozoa</taxon>
        <taxon>Arthropoda</taxon>
        <taxon>Chelicerata</taxon>
        <taxon>Arachnida</taxon>
        <taxon>Araneae</taxon>
        <taxon>Araneomorphae</taxon>
        <taxon>Entelegynae</taxon>
        <taxon>Araneoidea</taxon>
        <taxon>Araneidae</taxon>
        <taxon>Araneus</taxon>
    </lineage>
</organism>
<dbReference type="Proteomes" id="UP000499080">
    <property type="component" value="Unassembled WGS sequence"/>
</dbReference>
<sequence>NQCLESPELEPVAPIPRVTRIAYLVQPDVCKQKVAFVQWCRQNSMADPFILISVLTTDEAYFTREDGCNAELWWVGSCECGCVRVRVQEAVVLRQNLDFGSSMSIPLMIPV</sequence>
<protein>
    <submittedName>
        <fullName evidence="1">Uncharacterized protein</fullName>
    </submittedName>
</protein>
<name>A0A4Y2EC59_ARAVE</name>
<comment type="caution">
    <text evidence="1">The sequence shown here is derived from an EMBL/GenBank/DDBJ whole genome shotgun (WGS) entry which is preliminary data.</text>
</comment>
<evidence type="ECO:0000313" key="1">
    <source>
        <dbReference type="EMBL" id="GBM25618.1"/>
    </source>
</evidence>
<reference evidence="1 2" key="1">
    <citation type="journal article" date="2019" name="Sci. Rep.">
        <title>Orb-weaving spider Araneus ventricosus genome elucidates the spidroin gene catalogue.</title>
        <authorList>
            <person name="Kono N."/>
            <person name="Nakamura H."/>
            <person name="Ohtoshi R."/>
            <person name="Moran D.A.P."/>
            <person name="Shinohara A."/>
            <person name="Yoshida Y."/>
            <person name="Fujiwara M."/>
            <person name="Mori M."/>
            <person name="Tomita M."/>
            <person name="Arakawa K."/>
        </authorList>
    </citation>
    <scope>NUCLEOTIDE SEQUENCE [LARGE SCALE GENOMIC DNA]</scope>
</reference>
<evidence type="ECO:0000313" key="2">
    <source>
        <dbReference type="Proteomes" id="UP000499080"/>
    </source>
</evidence>
<dbReference type="EMBL" id="BGPR01000542">
    <property type="protein sequence ID" value="GBM25618.1"/>
    <property type="molecule type" value="Genomic_DNA"/>
</dbReference>
<accession>A0A4Y2EC59</accession>
<gene>
    <name evidence="1" type="ORF">AVEN_82739_1</name>
</gene>
<feature type="non-terminal residue" evidence="1">
    <location>
        <position position="1"/>
    </location>
</feature>
<keyword evidence="2" id="KW-1185">Reference proteome</keyword>
<dbReference type="AlphaFoldDB" id="A0A4Y2EC59"/>
<proteinExistence type="predicted"/>